<sequence length="404" mass="46678">MSNLKDGVEDKDIDFNWGTKGGVGVKNKDTQFYESFSYGGIEYCLYDTAFFHVDGHPEASIGKIVQIYDKPEYGKIIKVVWFFRPCEIRNFLGDYEPRWNEVFLACGEGKGLSNRNYLESIVQKCNVVCTSNDRRNPKASEKELKVADYFFYRTFDVGKCTLSEDFPDSIAGSKVENFFNRRKGDFTYVKQDVKISTGNPNPSSQFELDKAVRHEVREGKACSRINQDEKGSWRTATSMSSRRQLVEGNSKLRPNVCVEKERTGHDRTTFCKDKVKMKFSEHQPRASALDSRPIKKRKHLLDEREGMDSDRTASQPAKDRIIQTDTKFIEVNKRPDTDRSNWFQQLPWEERLQRAEEAGSLVVLENFDPSFTSLEVEELVWHALNEKVQAKIIQRCTFASPHYV</sequence>
<gene>
    <name evidence="2" type="ORF">HS088_TW22G00594</name>
</gene>
<dbReference type="InterPro" id="IPR001025">
    <property type="entry name" value="BAH_dom"/>
</dbReference>
<comment type="caution">
    <text evidence="2">The sequence shown here is derived from an EMBL/GenBank/DDBJ whole genome shotgun (WGS) entry which is preliminary data.</text>
</comment>
<reference evidence="2 3" key="1">
    <citation type="journal article" date="2020" name="Nat. Commun.">
        <title>Genome of Tripterygium wilfordii and identification of cytochrome P450 involved in triptolide biosynthesis.</title>
        <authorList>
            <person name="Tu L."/>
            <person name="Su P."/>
            <person name="Zhang Z."/>
            <person name="Gao L."/>
            <person name="Wang J."/>
            <person name="Hu T."/>
            <person name="Zhou J."/>
            <person name="Zhang Y."/>
            <person name="Zhao Y."/>
            <person name="Liu Y."/>
            <person name="Song Y."/>
            <person name="Tong Y."/>
            <person name="Lu Y."/>
            <person name="Yang J."/>
            <person name="Xu C."/>
            <person name="Jia M."/>
            <person name="Peters R.J."/>
            <person name="Huang L."/>
            <person name="Gao W."/>
        </authorList>
    </citation>
    <scope>NUCLEOTIDE SEQUENCE [LARGE SCALE GENOMIC DNA]</scope>
    <source>
        <strain evidence="3">cv. XIE 37</strain>
        <tissue evidence="2">Leaf</tissue>
    </source>
</reference>
<organism evidence="2 3">
    <name type="scientific">Tripterygium wilfordii</name>
    <name type="common">Thunder God vine</name>
    <dbReference type="NCBI Taxonomy" id="458696"/>
    <lineage>
        <taxon>Eukaryota</taxon>
        <taxon>Viridiplantae</taxon>
        <taxon>Streptophyta</taxon>
        <taxon>Embryophyta</taxon>
        <taxon>Tracheophyta</taxon>
        <taxon>Spermatophyta</taxon>
        <taxon>Magnoliopsida</taxon>
        <taxon>eudicotyledons</taxon>
        <taxon>Gunneridae</taxon>
        <taxon>Pentapetalae</taxon>
        <taxon>rosids</taxon>
        <taxon>fabids</taxon>
        <taxon>Celastrales</taxon>
        <taxon>Celastraceae</taxon>
        <taxon>Tripterygium</taxon>
    </lineage>
</organism>
<dbReference type="FunFam" id="2.30.30.490:FF:000017">
    <property type="entry name" value="Bromo-adjacent homology (BAH) domain-containing protein"/>
    <property type="match status" value="1"/>
</dbReference>
<dbReference type="PANTHER" id="PTHR47073:SF7">
    <property type="entry name" value="BAH DOMAIN-CONTAINING PROTEIN"/>
    <property type="match status" value="1"/>
</dbReference>
<dbReference type="GO" id="GO:0003682">
    <property type="term" value="F:chromatin binding"/>
    <property type="evidence" value="ECO:0007669"/>
    <property type="project" value="InterPro"/>
</dbReference>
<name>A0A7J7BYD1_TRIWF</name>
<dbReference type="InParanoid" id="A0A7J7BYD1"/>
<dbReference type="InterPro" id="IPR043151">
    <property type="entry name" value="BAH_sf"/>
</dbReference>
<dbReference type="GO" id="GO:0003723">
    <property type="term" value="F:RNA binding"/>
    <property type="evidence" value="ECO:0007669"/>
    <property type="project" value="TreeGrafter"/>
</dbReference>
<dbReference type="AlphaFoldDB" id="A0A7J7BYD1"/>
<evidence type="ECO:0000313" key="2">
    <source>
        <dbReference type="EMBL" id="KAF5726909.1"/>
    </source>
</evidence>
<feature type="domain" description="BAH" evidence="1">
    <location>
        <begin position="41"/>
        <end position="166"/>
    </location>
</feature>
<evidence type="ECO:0000259" key="1">
    <source>
        <dbReference type="PROSITE" id="PS51038"/>
    </source>
</evidence>
<accession>A0A7J7BYD1</accession>
<proteinExistence type="predicted"/>
<dbReference type="PANTHER" id="PTHR47073">
    <property type="entry name" value="PROTEIN ANTI-SILENCING 1"/>
    <property type="match status" value="1"/>
</dbReference>
<dbReference type="Gene3D" id="2.30.30.490">
    <property type="match status" value="1"/>
</dbReference>
<keyword evidence="3" id="KW-1185">Reference proteome</keyword>
<dbReference type="EMBL" id="JAAARO010000022">
    <property type="protein sequence ID" value="KAF5726909.1"/>
    <property type="molecule type" value="Genomic_DNA"/>
</dbReference>
<protein>
    <submittedName>
        <fullName evidence="2">Bromo-adjacent domain-containing protein putative isoform 2</fullName>
    </submittedName>
</protein>
<dbReference type="PROSITE" id="PS51038">
    <property type="entry name" value="BAH"/>
    <property type="match status" value="1"/>
</dbReference>
<evidence type="ECO:0000313" key="3">
    <source>
        <dbReference type="Proteomes" id="UP000593562"/>
    </source>
</evidence>
<dbReference type="Proteomes" id="UP000593562">
    <property type="component" value="Unassembled WGS sequence"/>
</dbReference>